<organism evidence="7 8">
    <name type="scientific">Pusillimonas minor</name>
    <dbReference type="NCBI Taxonomy" id="2697024"/>
    <lineage>
        <taxon>Bacteria</taxon>
        <taxon>Pseudomonadati</taxon>
        <taxon>Pseudomonadota</taxon>
        <taxon>Betaproteobacteria</taxon>
        <taxon>Burkholderiales</taxon>
        <taxon>Alcaligenaceae</taxon>
        <taxon>Pusillimonas</taxon>
    </lineage>
</organism>
<dbReference type="SUPFAM" id="SSF52091">
    <property type="entry name" value="SpoIIaa-like"/>
    <property type="match status" value="1"/>
</dbReference>
<evidence type="ECO:0000256" key="1">
    <source>
        <dbReference type="ARBA" id="ARBA00004141"/>
    </source>
</evidence>
<dbReference type="InterPro" id="IPR036513">
    <property type="entry name" value="STAS_dom_sf"/>
</dbReference>
<dbReference type="PROSITE" id="PS50801">
    <property type="entry name" value="STAS"/>
    <property type="match status" value="1"/>
</dbReference>
<dbReference type="Gene3D" id="3.30.750.24">
    <property type="entry name" value="STAS domain"/>
    <property type="match status" value="1"/>
</dbReference>
<accession>A0A842HNL0</accession>
<dbReference type="Pfam" id="PF01740">
    <property type="entry name" value="STAS"/>
    <property type="match status" value="1"/>
</dbReference>
<dbReference type="EMBL" id="JACJUU010000005">
    <property type="protein sequence ID" value="MBC2769887.1"/>
    <property type="molecule type" value="Genomic_DNA"/>
</dbReference>
<feature type="transmembrane region" description="Helical" evidence="5">
    <location>
        <begin position="21"/>
        <end position="42"/>
    </location>
</feature>
<comment type="subcellular location">
    <subcellularLocation>
        <location evidence="1">Membrane</location>
        <topology evidence="1">Multi-pass membrane protein</topology>
    </subcellularLocation>
</comment>
<protein>
    <submittedName>
        <fullName evidence="7">Sulfate permease</fullName>
    </submittedName>
</protein>
<feature type="transmembrane region" description="Helical" evidence="5">
    <location>
        <begin position="95"/>
        <end position="114"/>
    </location>
</feature>
<gene>
    <name evidence="7" type="primary">sulP</name>
    <name evidence="7" type="ORF">GTU67_08180</name>
</gene>
<dbReference type="PANTHER" id="PTHR11814">
    <property type="entry name" value="SULFATE TRANSPORTER"/>
    <property type="match status" value="1"/>
</dbReference>
<feature type="transmembrane region" description="Helical" evidence="5">
    <location>
        <begin position="121"/>
        <end position="142"/>
    </location>
</feature>
<evidence type="ECO:0000256" key="2">
    <source>
        <dbReference type="ARBA" id="ARBA00022692"/>
    </source>
</evidence>
<evidence type="ECO:0000313" key="8">
    <source>
        <dbReference type="Proteomes" id="UP000545386"/>
    </source>
</evidence>
<keyword evidence="2 5" id="KW-0812">Transmembrane</keyword>
<dbReference type="CDD" id="cd07042">
    <property type="entry name" value="STAS_SulP_like_sulfate_transporter"/>
    <property type="match status" value="1"/>
</dbReference>
<evidence type="ECO:0000259" key="6">
    <source>
        <dbReference type="PROSITE" id="PS50801"/>
    </source>
</evidence>
<keyword evidence="3 5" id="KW-1133">Transmembrane helix</keyword>
<feature type="transmembrane region" description="Helical" evidence="5">
    <location>
        <begin position="266"/>
        <end position="290"/>
    </location>
</feature>
<feature type="transmembrane region" description="Helical" evidence="5">
    <location>
        <begin position="180"/>
        <end position="200"/>
    </location>
</feature>
<dbReference type="GO" id="GO:0055085">
    <property type="term" value="P:transmembrane transport"/>
    <property type="evidence" value="ECO:0007669"/>
    <property type="project" value="InterPro"/>
</dbReference>
<dbReference type="GO" id="GO:0016020">
    <property type="term" value="C:membrane"/>
    <property type="evidence" value="ECO:0007669"/>
    <property type="project" value="UniProtKB-SubCell"/>
</dbReference>
<keyword evidence="4 5" id="KW-0472">Membrane</keyword>
<evidence type="ECO:0000256" key="3">
    <source>
        <dbReference type="ARBA" id="ARBA00022989"/>
    </source>
</evidence>
<feature type="transmembrane region" description="Helical" evidence="5">
    <location>
        <begin position="212"/>
        <end position="235"/>
    </location>
</feature>
<dbReference type="NCBIfam" id="TIGR00815">
    <property type="entry name" value="sulP"/>
    <property type="match status" value="1"/>
</dbReference>
<name>A0A842HNL0_9BURK</name>
<feature type="domain" description="STAS" evidence="6">
    <location>
        <begin position="450"/>
        <end position="563"/>
    </location>
</feature>
<feature type="transmembrane region" description="Helical" evidence="5">
    <location>
        <begin position="396"/>
        <end position="427"/>
    </location>
</feature>
<reference evidence="7 8" key="1">
    <citation type="submission" date="2020-08" db="EMBL/GenBank/DDBJ databases">
        <title>Paraeoetvoesia sp. YC-7-48 draft genome sequence.</title>
        <authorList>
            <person name="Yao L."/>
        </authorList>
    </citation>
    <scope>NUCLEOTIDE SEQUENCE [LARGE SCALE GENOMIC DNA]</scope>
    <source>
        <strain evidence="8">YC-7-48</strain>
    </source>
</reference>
<keyword evidence="8" id="KW-1185">Reference proteome</keyword>
<comment type="caution">
    <text evidence="7">The sequence shown here is derived from an EMBL/GenBank/DDBJ whole genome shotgun (WGS) entry which is preliminary data.</text>
</comment>
<dbReference type="InterPro" id="IPR001902">
    <property type="entry name" value="SLC26A/SulP_fam"/>
</dbReference>
<dbReference type="InterPro" id="IPR002645">
    <property type="entry name" value="STAS_dom"/>
</dbReference>
<dbReference type="Proteomes" id="UP000545386">
    <property type="component" value="Unassembled WGS sequence"/>
</dbReference>
<dbReference type="InterPro" id="IPR011547">
    <property type="entry name" value="SLC26A/SulP_dom"/>
</dbReference>
<dbReference type="Pfam" id="PF00916">
    <property type="entry name" value="Sulfate_transp"/>
    <property type="match status" value="1"/>
</dbReference>
<evidence type="ECO:0000256" key="5">
    <source>
        <dbReference type="SAM" id="Phobius"/>
    </source>
</evidence>
<dbReference type="RefSeq" id="WP_185779605.1">
    <property type="nucleotide sequence ID" value="NZ_JACJUU010000005.1"/>
</dbReference>
<feature type="transmembrane region" description="Helical" evidence="5">
    <location>
        <begin position="340"/>
        <end position="360"/>
    </location>
</feature>
<sequence length="569" mass="59721">MKRLLPDWLKHYRADKLSGDLTAGLIVTVMLIPQSLAYAMLAGLPPEIGLYASVLPLIAYALFGSSMTLAVGPVAVASLMTASALAPLAEQGSAQYIALAAQLSLLSGVMLLAFGMLRLGFLAYFLSHPVISGFISGSAILITVSQIKHLFGISSASPDVVGTLRDLITGLPQANPATTVIGLGTLVFLVMARKWLALWLQKLGLSASLAGLLGRLAPMAAVIASIAIVSGFNLAQDAGVRIVGNVPRGLPALQLIMPTSEGMAALWLPALLISLVGFVESVSVAQSLALKRQQKIVPDRELLGLGAANVASALSGGYPVTGGFARSVVNFAAGANTPLAGVVSALLMAVVIAAFTDLFYNLPQAVLSATIIVAVTSLIDVSTLKETWHYDRADAFSLLATLLGVVLLGVEAGVILGVALSLAALVWRSSHPHIAVVGRVPGTEHFRNIERHKVDTLPNLLALRVDESLFFANAALVQSKIETLVARDPNIRFVLLLCPAVNQIDSTALEALTQLQSSLQAKDIKFMLAEVKGPVMDRLQGTTLGQRLEGLIFLSAHDAFCYVGRQSPA</sequence>
<feature type="transmembrane region" description="Helical" evidence="5">
    <location>
        <begin position="365"/>
        <end position="384"/>
    </location>
</feature>
<dbReference type="AlphaFoldDB" id="A0A842HNL0"/>
<evidence type="ECO:0000313" key="7">
    <source>
        <dbReference type="EMBL" id="MBC2769887.1"/>
    </source>
</evidence>
<evidence type="ECO:0000256" key="4">
    <source>
        <dbReference type="ARBA" id="ARBA00023136"/>
    </source>
</evidence>
<proteinExistence type="predicted"/>